<dbReference type="HAMAP" id="MF_01025">
    <property type="entry name" value="LeuA_type1"/>
    <property type="match status" value="1"/>
</dbReference>
<dbReference type="GO" id="GO:0005737">
    <property type="term" value="C:cytoplasm"/>
    <property type="evidence" value="ECO:0007669"/>
    <property type="project" value="UniProtKB-UniRule"/>
</dbReference>
<dbReference type="SUPFAM" id="SSF51569">
    <property type="entry name" value="Aldolase"/>
    <property type="match status" value="1"/>
</dbReference>
<dbReference type="FunFam" id="3.20.20.70:FF:000010">
    <property type="entry name" value="2-isopropylmalate synthase"/>
    <property type="match status" value="1"/>
</dbReference>
<keyword evidence="11" id="KW-0963">Cytoplasm</keyword>
<dbReference type="GO" id="GO:0003852">
    <property type="term" value="F:2-isopropylmalate synthase activity"/>
    <property type="evidence" value="ECO:0007669"/>
    <property type="project" value="UniProtKB-UniRule"/>
</dbReference>
<dbReference type="PANTHER" id="PTHR10277">
    <property type="entry name" value="HOMOCITRATE SYNTHASE-RELATED"/>
    <property type="match status" value="1"/>
</dbReference>
<dbReference type="EMBL" id="PXYV01000020">
    <property type="protein sequence ID" value="PSR22264.1"/>
    <property type="molecule type" value="Genomic_DNA"/>
</dbReference>
<protein>
    <recommendedName>
        <fullName evidence="4 11">2-isopropylmalate synthase</fullName>
        <ecNumber evidence="3 11">2.3.3.13</ecNumber>
    </recommendedName>
    <alternativeName>
        <fullName evidence="11">Alpha-IPM synthase</fullName>
    </alternativeName>
    <alternativeName>
        <fullName evidence="11">Alpha-isopropylmalate synthase</fullName>
    </alternativeName>
</protein>
<dbReference type="InterPro" id="IPR005671">
    <property type="entry name" value="LeuA_bact_synth"/>
</dbReference>
<evidence type="ECO:0000313" key="14">
    <source>
        <dbReference type="Proteomes" id="UP000241848"/>
    </source>
</evidence>
<dbReference type="EC" id="2.3.3.13" evidence="3 11"/>
<comment type="function">
    <text evidence="11">Catalyzes the condensation of the acetyl group of acetyl-CoA with 3-methyl-2-oxobutanoate (2-ketoisovalerate) to form 3-carboxy-3-hydroxy-4-methylpentanoate (2-isopropylmalate).</text>
</comment>
<dbReference type="Pfam" id="PF22617">
    <property type="entry name" value="HCS_D2"/>
    <property type="match status" value="1"/>
</dbReference>
<evidence type="ECO:0000256" key="7">
    <source>
        <dbReference type="ARBA" id="ARBA00022679"/>
    </source>
</evidence>
<reference evidence="13 14" key="1">
    <citation type="journal article" date="2014" name="BMC Genomics">
        <title>Comparison of environmental and isolate Sulfobacillus genomes reveals diverse carbon, sulfur, nitrogen, and hydrogen metabolisms.</title>
        <authorList>
            <person name="Justice N.B."/>
            <person name="Norman A."/>
            <person name="Brown C.T."/>
            <person name="Singh A."/>
            <person name="Thomas B.C."/>
            <person name="Banfield J.F."/>
        </authorList>
    </citation>
    <scope>NUCLEOTIDE SEQUENCE [LARGE SCALE GENOMIC DNA]</scope>
    <source>
        <strain evidence="13">AMDSBA3</strain>
    </source>
</reference>
<evidence type="ECO:0000256" key="2">
    <source>
        <dbReference type="ARBA" id="ARBA00009396"/>
    </source>
</evidence>
<dbReference type="GO" id="GO:0030145">
    <property type="term" value="F:manganese ion binding"/>
    <property type="evidence" value="ECO:0007669"/>
    <property type="project" value="UniProtKB-UniRule"/>
</dbReference>
<evidence type="ECO:0000256" key="10">
    <source>
        <dbReference type="ARBA" id="ARBA00023304"/>
    </source>
</evidence>
<name>A0A2T2WJ44_9FIRM</name>
<feature type="domain" description="Pyruvate carboxyltransferase" evidence="12">
    <location>
        <begin position="4"/>
        <end position="266"/>
    </location>
</feature>
<feature type="binding site" evidence="11">
    <location>
        <position position="13"/>
    </location>
    <ligand>
        <name>Mn(2+)</name>
        <dbReference type="ChEBI" id="CHEBI:29035"/>
    </ligand>
</feature>
<dbReference type="InterPro" id="IPR050073">
    <property type="entry name" value="2-IPM_HCS-like"/>
</dbReference>
<comment type="cofactor">
    <cofactor evidence="11">
        <name>Mn(2+)</name>
        <dbReference type="ChEBI" id="CHEBI:29035"/>
    </cofactor>
</comment>
<dbReference type="GO" id="GO:0009098">
    <property type="term" value="P:L-leucine biosynthetic process"/>
    <property type="evidence" value="ECO:0007669"/>
    <property type="project" value="UniProtKB-UniRule"/>
</dbReference>
<dbReference type="InterPro" id="IPR002034">
    <property type="entry name" value="AIPM/Hcit_synth_CS"/>
</dbReference>
<feature type="binding site" evidence="11">
    <location>
        <position position="201"/>
    </location>
    <ligand>
        <name>Mn(2+)</name>
        <dbReference type="ChEBI" id="CHEBI:29035"/>
    </ligand>
</feature>
<dbReference type="FunFam" id="1.10.238.260:FF:000001">
    <property type="entry name" value="2-isopropylmalate synthase"/>
    <property type="match status" value="1"/>
</dbReference>
<dbReference type="AlphaFoldDB" id="A0A2T2WJ44"/>
<dbReference type="Pfam" id="PF00682">
    <property type="entry name" value="HMGL-like"/>
    <property type="match status" value="1"/>
</dbReference>
<dbReference type="SMART" id="SM00917">
    <property type="entry name" value="LeuA_dimer"/>
    <property type="match status" value="1"/>
</dbReference>
<comment type="subunit">
    <text evidence="11">Homodimer.</text>
</comment>
<dbReference type="Proteomes" id="UP000241848">
    <property type="component" value="Unassembled WGS sequence"/>
</dbReference>
<dbReference type="Gene3D" id="3.20.20.70">
    <property type="entry name" value="Aldolase class I"/>
    <property type="match status" value="1"/>
</dbReference>
<evidence type="ECO:0000256" key="8">
    <source>
        <dbReference type="ARBA" id="ARBA00022723"/>
    </source>
</evidence>
<dbReference type="Pfam" id="PF08502">
    <property type="entry name" value="LeuA_dimer"/>
    <property type="match status" value="1"/>
</dbReference>
<proteinExistence type="inferred from homology"/>
<feature type="binding site" evidence="11">
    <location>
        <position position="237"/>
    </location>
    <ligand>
        <name>Mn(2+)</name>
        <dbReference type="ChEBI" id="CHEBI:29035"/>
    </ligand>
</feature>
<dbReference type="NCBIfam" id="TIGR00973">
    <property type="entry name" value="leuA_bact"/>
    <property type="match status" value="1"/>
</dbReference>
<keyword evidence="6 11" id="KW-0028">Amino-acid biosynthesis</keyword>
<accession>A0A2T2WJ44</accession>
<dbReference type="PROSITE" id="PS00816">
    <property type="entry name" value="AIPM_HOMOCIT_SYNTH_2"/>
    <property type="match status" value="1"/>
</dbReference>
<keyword evidence="7 11" id="KW-0808">Transferase</keyword>
<evidence type="ECO:0000256" key="3">
    <source>
        <dbReference type="ARBA" id="ARBA00012973"/>
    </source>
</evidence>
<evidence type="ECO:0000256" key="5">
    <source>
        <dbReference type="ARBA" id="ARBA00022430"/>
    </source>
</evidence>
<dbReference type="InterPro" id="IPR013785">
    <property type="entry name" value="Aldolase_TIM"/>
</dbReference>
<dbReference type="Gene3D" id="1.10.238.260">
    <property type="match status" value="1"/>
</dbReference>
<evidence type="ECO:0000256" key="11">
    <source>
        <dbReference type="HAMAP-Rule" id="MF_01025"/>
    </source>
</evidence>
<keyword evidence="8 11" id="KW-0479">Metal-binding</keyword>
<organism evidence="13 14">
    <name type="scientific">Sulfobacillus acidophilus</name>
    <dbReference type="NCBI Taxonomy" id="53633"/>
    <lineage>
        <taxon>Bacteria</taxon>
        <taxon>Bacillati</taxon>
        <taxon>Bacillota</taxon>
        <taxon>Clostridia</taxon>
        <taxon>Eubacteriales</taxon>
        <taxon>Clostridiales Family XVII. Incertae Sedis</taxon>
        <taxon>Sulfobacillus</taxon>
    </lineage>
</organism>
<evidence type="ECO:0000313" key="13">
    <source>
        <dbReference type="EMBL" id="PSR22264.1"/>
    </source>
</evidence>
<comment type="similarity">
    <text evidence="2 11">Belongs to the alpha-IPM synthase/homocitrate synthase family. LeuA type 1 subfamily.</text>
</comment>
<dbReference type="InterPro" id="IPR013709">
    <property type="entry name" value="2-isopropylmalate_synth_dimer"/>
</dbReference>
<sequence length="511" mass="56130">MERIWVFDTTLRDGEQVPGAKLTGPEKLEIARQLAVLGVDVIEAGFPASSPGDFAAVQTIAREVRGVGITALARAVKADIDAVWEAVREAEQPQIHIVLGVSDIHLKGKFQRSRAEILEMGVAAVRYAKRLTPWVQYSTEDAGRADLAYLTETVRAVIDAGATVVNIPDTTGFCDPQEFGRIIHTIKNEVPNIDRAILSVHCHNDLGMATANTLAAIKNGARRIEVTINGLGERAGNTALEEVVMALKVKPEFYGVETHIRTEEIARTSRLVSTMTGIWVQPNKAIVGANAFAHSSGIHQDGVLKDRQTYEIIDPRSVGITESRMVLTARSGRHAVRARIAELGQPIDDATFEQMYQQFLDLADRKKEVYDEDLLALLSQDEHPQHDQAYELVAYEVTVGSDRHPRARVTLRLPDQREMTAEAAGSGPVDAAYSAMDQIIGEKARLLEFSMQSVTEGIDAQARVSIRLDSDAGLCIGRGVDSDVVLAGIKAYLDAWNRWAARQRQEARKWA</sequence>
<dbReference type="GO" id="GO:0003985">
    <property type="term" value="F:acetyl-CoA C-acetyltransferase activity"/>
    <property type="evidence" value="ECO:0007669"/>
    <property type="project" value="UniProtKB-UniRule"/>
</dbReference>
<dbReference type="PROSITE" id="PS00815">
    <property type="entry name" value="AIPM_HOMOCIT_SYNTH_1"/>
    <property type="match status" value="1"/>
</dbReference>
<dbReference type="PANTHER" id="PTHR10277:SF9">
    <property type="entry name" value="2-ISOPROPYLMALATE SYNTHASE 1, CHLOROPLASTIC-RELATED"/>
    <property type="match status" value="1"/>
</dbReference>
<feature type="binding site" evidence="11">
    <location>
        <position position="203"/>
    </location>
    <ligand>
        <name>Mn(2+)</name>
        <dbReference type="ChEBI" id="CHEBI:29035"/>
    </ligand>
</feature>
<dbReference type="Gene3D" id="3.30.160.270">
    <property type="match status" value="1"/>
</dbReference>
<evidence type="ECO:0000259" key="12">
    <source>
        <dbReference type="PROSITE" id="PS50991"/>
    </source>
</evidence>
<dbReference type="InterPro" id="IPR036230">
    <property type="entry name" value="LeuA_allosteric_dom_sf"/>
</dbReference>
<dbReference type="SUPFAM" id="SSF110921">
    <property type="entry name" value="2-isopropylmalate synthase LeuA, allosteric (dimerisation) domain"/>
    <property type="match status" value="1"/>
</dbReference>
<comment type="caution">
    <text evidence="13">The sequence shown here is derived from an EMBL/GenBank/DDBJ whole genome shotgun (WGS) entry which is preliminary data.</text>
</comment>
<dbReference type="CDD" id="cd07940">
    <property type="entry name" value="DRE_TIM_IPMS"/>
    <property type="match status" value="1"/>
</dbReference>
<dbReference type="InterPro" id="IPR000891">
    <property type="entry name" value="PYR_CT"/>
</dbReference>
<dbReference type="UniPathway" id="UPA00048">
    <property type="reaction ID" value="UER00070"/>
</dbReference>
<keyword evidence="9 11" id="KW-0464">Manganese</keyword>
<keyword evidence="5 11" id="KW-0432">Leucine biosynthesis</keyword>
<evidence type="ECO:0000256" key="6">
    <source>
        <dbReference type="ARBA" id="ARBA00022605"/>
    </source>
</evidence>
<feature type="region of interest" description="Regulatory domain" evidence="11">
    <location>
        <begin position="391"/>
        <end position="511"/>
    </location>
</feature>
<dbReference type="InterPro" id="IPR054691">
    <property type="entry name" value="LeuA/HCS_post-cat"/>
</dbReference>
<comment type="pathway">
    <text evidence="1 11">Amino-acid biosynthesis; L-leucine biosynthesis; L-leucine from 3-methyl-2-oxobutanoate: step 1/4.</text>
</comment>
<comment type="catalytic activity">
    <reaction evidence="11">
        <text>3-methyl-2-oxobutanoate + acetyl-CoA + H2O = (2S)-2-isopropylmalate + CoA + H(+)</text>
        <dbReference type="Rhea" id="RHEA:21524"/>
        <dbReference type="ChEBI" id="CHEBI:1178"/>
        <dbReference type="ChEBI" id="CHEBI:11851"/>
        <dbReference type="ChEBI" id="CHEBI:15377"/>
        <dbReference type="ChEBI" id="CHEBI:15378"/>
        <dbReference type="ChEBI" id="CHEBI:57287"/>
        <dbReference type="ChEBI" id="CHEBI:57288"/>
        <dbReference type="EC" id="2.3.3.13"/>
    </reaction>
</comment>
<dbReference type="NCBIfam" id="NF002086">
    <property type="entry name" value="PRK00915.1-3"/>
    <property type="match status" value="1"/>
</dbReference>
<keyword evidence="10 11" id="KW-0100">Branched-chain amino acid biosynthesis</keyword>
<evidence type="ECO:0000256" key="1">
    <source>
        <dbReference type="ARBA" id="ARBA00004689"/>
    </source>
</evidence>
<gene>
    <name evidence="11" type="primary">leuA</name>
    <name evidence="13" type="ORF">C7B45_07815</name>
</gene>
<evidence type="ECO:0000256" key="9">
    <source>
        <dbReference type="ARBA" id="ARBA00023211"/>
    </source>
</evidence>
<evidence type="ECO:0000256" key="4">
    <source>
        <dbReference type="ARBA" id="ARBA00018198"/>
    </source>
</evidence>
<dbReference type="PROSITE" id="PS50991">
    <property type="entry name" value="PYR_CT"/>
    <property type="match status" value="1"/>
</dbReference>